<evidence type="ECO:0000313" key="3">
    <source>
        <dbReference type="Proteomes" id="UP001205890"/>
    </source>
</evidence>
<reference evidence="2 3" key="1">
    <citation type="submission" date="2022-07" db="EMBL/GenBank/DDBJ databases">
        <authorList>
            <person name="Li W.-J."/>
            <person name="Deng Q.-Q."/>
        </authorList>
    </citation>
    <scope>NUCLEOTIDE SEQUENCE [LARGE SCALE GENOMIC DNA]</scope>
    <source>
        <strain evidence="2 3">SYSU M60028</strain>
    </source>
</reference>
<feature type="region of interest" description="Disordered" evidence="1">
    <location>
        <begin position="7"/>
        <end position="38"/>
    </location>
</feature>
<name>A0ABT1LDF4_9HYPH</name>
<evidence type="ECO:0000256" key="1">
    <source>
        <dbReference type="SAM" id="MobiDB-lite"/>
    </source>
</evidence>
<evidence type="ECO:0000313" key="2">
    <source>
        <dbReference type="EMBL" id="MCP8939524.1"/>
    </source>
</evidence>
<dbReference type="RefSeq" id="WP_254743169.1">
    <property type="nucleotide sequence ID" value="NZ_JANCLU010000012.1"/>
</dbReference>
<gene>
    <name evidence="2" type="ORF">NK718_13440</name>
</gene>
<protein>
    <submittedName>
        <fullName evidence="2">Uncharacterized protein</fullName>
    </submittedName>
</protein>
<dbReference type="EMBL" id="JANCLU010000012">
    <property type="protein sequence ID" value="MCP8939524.1"/>
    <property type="molecule type" value="Genomic_DNA"/>
</dbReference>
<dbReference type="Proteomes" id="UP001205890">
    <property type="component" value="Unassembled WGS sequence"/>
</dbReference>
<sequence>MIVMISVHSPSRSSIDALRPDSATAARAAPTRDPDVKASPAMLSGAELMREMGGAPKPNVTLFGRVLHQNSVHYGGALAHLETYQALAKQVEGQAHGSLSDKQLRDMKDQLAAVLVRCDAYVTQHEGDPDKAGRVGTMRNLASMATAELEALNRLGQLRNAGGKGLTHEDAMAIVRAGVRDAADFNPGLNDAAVDPARSRDGFASGKVNSVSLLVYGDDTRIVKPLACGSKNLTLGEGFSGFDKSDMKYGARNFATERMAERLGIGDTIPRSNLVIHHGQAGLAMRLAGGQSLVRHDRVVETDPGSIARYDNDLARGHLDNLKRCKAEKNDDGQWTVPKTRFVALPYTDPEGSHPALTASLQKGLLDLQTLDCLMAQMDRQPENLFIRLDGDTAHVTGIDNDMCMGKDMTRLGAPGDLAATAGGPPPLMSREMHDRIANLSEDDFATTLGPDFSDAEVAAAKTRLTLLKAHAETLRTSGCVVDDFATWRSSEGQSASEFLMASDTLSYVKRDQTTIDKATKNGNVVQPDRSKHNLASE</sequence>
<feature type="compositionally biased region" description="Low complexity" evidence="1">
    <location>
        <begin position="20"/>
        <end position="29"/>
    </location>
</feature>
<proteinExistence type="predicted"/>
<feature type="region of interest" description="Disordered" evidence="1">
    <location>
        <begin position="519"/>
        <end position="538"/>
    </location>
</feature>
<keyword evidence="3" id="KW-1185">Reference proteome</keyword>
<comment type="caution">
    <text evidence="2">The sequence shown here is derived from an EMBL/GenBank/DDBJ whole genome shotgun (WGS) entry which is preliminary data.</text>
</comment>
<organism evidence="2 3">
    <name type="scientific">Alsobacter ponti</name>
    <dbReference type="NCBI Taxonomy" id="2962936"/>
    <lineage>
        <taxon>Bacteria</taxon>
        <taxon>Pseudomonadati</taxon>
        <taxon>Pseudomonadota</taxon>
        <taxon>Alphaproteobacteria</taxon>
        <taxon>Hyphomicrobiales</taxon>
        <taxon>Alsobacteraceae</taxon>
        <taxon>Alsobacter</taxon>
    </lineage>
</organism>
<accession>A0ABT1LDF4</accession>